<comment type="caution">
    <text evidence="1">The sequence shown here is derived from an EMBL/GenBank/DDBJ whole genome shotgun (WGS) entry which is preliminary data.</text>
</comment>
<name>A0A9P8Q5U6_WICPI</name>
<evidence type="ECO:0000313" key="2">
    <source>
        <dbReference type="Proteomes" id="UP000774326"/>
    </source>
</evidence>
<keyword evidence="2" id="KW-1185">Reference proteome</keyword>
<gene>
    <name evidence="1" type="ORF">WICPIJ_004333</name>
</gene>
<protein>
    <submittedName>
        <fullName evidence="1">Uncharacterized protein</fullName>
    </submittedName>
</protein>
<dbReference type="Proteomes" id="UP000774326">
    <property type="component" value="Unassembled WGS sequence"/>
</dbReference>
<evidence type="ECO:0000313" key="1">
    <source>
        <dbReference type="EMBL" id="KAH3684698.1"/>
    </source>
</evidence>
<accession>A0A9P8Q5U6</accession>
<dbReference type="AlphaFoldDB" id="A0A9P8Q5U6"/>
<proteinExistence type="predicted"/>
<organism evidence="1 2">
    <name type="scientific">Wickerhamomyces pijperi</name>
    <name type="common">Yeast</name>
    <name type="synonym">Pichia pijperi</name>
    <dbReference type="NCBI Taxonomy" id="599730"/>
    <lineage>
        <taxon>Eukaryota</taxon>
        <taxon>Fungi</taxon>
        <taxon>Dikarya</taxon>
        <taxon>Ascomycota</taxon>
        <taxon>Saccharomycotina</taxon>
        <taxon>Saccharomycetes</taxon>
        <taxon>Phaffomycetales</taxon>
        <taxon>Wickerhamomycetaceae</taxon>
        <taxon>Wickerhamomyces</taxon>
    </lineage>
</organism>
<sequence length="233" mass="25856">MSLSLRLLTFRATPQTCKLTPKVFNPKLEILSVVSTSFVVMCWNFIFFNTALVSASVERTSIKTKSCSDLPAFNSLDLTKAHLIKSSKIPDFWYTFLIPKPQILVANLDLSDKLVTGEIETRAIGVSLNSIGVFPDDVCEVGTHHKEERGETGGKDQNDDKLIQVPLDQRETTNTVEFPQLNVTKDGNSDYYSGYGNRMCGDGFDGWSLRTSTEINGQVQSSVGQVWSKFGEV</sequence>
<reference evidence="1" key="2">
    <citation type="submission" date="2021-01" db="EMBL/GenBank/DDBJ databases">
        <authorList>
            <person name="Schikora-Tamarit M.A."/>
        </authorList>
    </citation>
    <scope>NUCLEOTIDE SEQUENCE</scope>
    <source>
        <strain evidence="1">CBS2887</strain>
    </source>
</reference>
<reference evidence="1" key="1">
    <citation type="journal article" date="2021" name="Open Biol.">
        <title>Shared evolutionary footprints suggest mitochondrial oxidative damage underlies multiple complex I losses in fungi.</title>
        <authorList>
            <person name="Schikora-Tamarit M.A."/>
            <person name="Marcet-Houben M."/>
            <person name="Nosek J."/>
            <person name="Gabaldon T."/>
        </authorList>
    </citation>
    <scope>NUCLEOTIDE SEQUENCE</scope>
    <source>
        <strain evidence="1">CBS2887</strain>
    </source>
</reference>
<dbReference type="EMBL" id="JAEUBG010002357">
    <property type="protein sequence ID" value="KAH3684698.1"/>
    <property type="molecule type" value="Genomic_DNA"/>
</dbReference>